<dbReference type="KEGG" id="bze:COCCADRAFT_39343"/>
<dbReference type="HOGENOM" id="CLU_1677537_0_0_1"/>
<protein>
    <submittedName>
        <fullName evidence="2">Uncharacterized protein</fullName>
    </submittedName>
</protein>
<feature type="compositionally biased region" description="Polar residues" evidence="1">
    <location>
        <begin position="43"/>
        <end position="59"/>
    </location>
</feature>
<dbReference type="GeneID" id="19148978"/>
<keyword evidence="3" id="KW-1185">Reference proteome</keyword>
<dbReference type="Proteomes" id="UP000053841">
    <property type="component" value="Unassembled WGS sequence"/>
</dbReference>
<proteinExistence type="predicted"/>
<accession>W6XSA6</accession>
<organism evidence="2 3">
    <name type="scientific">Cochliobolus carbonum (strain 26-R-13)</name>
    <name type="common">Maize leaf spot fungus</name>
    <name type="synonym">Bipolaris zeicola</name>
    <dbReference type="NCBI Taxonomy" id="930089"/>
    <lineage>
        <taxon>Eukaryota</taxon>
        <taxon>Fungi</taxon>
        <taxon>Dikarya</taxon>
        <taxon>Ascomycota</taxon>
        <taxon>Pezizomycotina</taxon>
        <taxon>Dothideomycetes</taxon>
        <taxon>Pleosporomycetidae</taxon>
        <taxon>Pleosporales</taxon>
        <taxon>Pleosporineae</taxon>
        <taxon>Pleosporaceae</taxon>
        <taxon>Bipolaris</taxon>
    </lineage>
</organism>
<feature type="region of interest" description="Disordered" evidence="1">
    <location>
        <begin position="22"/>
        <end position="62"/>
    </location>
</feature>
<name>W6XSA6_COCC2</name>
<dbReference type="OrthoDB" id="3685657at2759"/>
<dbReference type="RefSeq" id="XP_007715264.1">
    <property type="nucleotide sequence ID" value="XM_007717074.1"/>
</dbReference>
<evidence type="ECO:0000256" key="1">
    <source>
        <dbReference type="SAM" id="MobiDB-lite"/>
    </source>
</evidence>
<evidence type="ECO:0000313" key="2">
    <source>
        <dbReference type="EMBL" id="EUC30432.1"/>
    </source>
</evidence>
<sequence>MSHQTQKTNFIPLLPVEIHSQTKKVSPPINKITQQGCEPRTEITPSSQHQDRNQTSPSLSHGVVDQGKYDYLFLKANVLFSQSSEHTTETMPKEKASGITTEVNELLKTSSWSIPHAHEYQKHAWHSSVLGMEAKVKDEWGFSSANASRSHTPNPIC</sequence>
<gene>
    <name evidence="2" type="ORF">COCCADRAFT_39343</name>
</gene>
<dbReference type="EMBL" id="KI964701">
    <property type="protein sequence ID" value="EUC30432.1"/>
    <property type="molecule type" value="Genomic_DNA"/>
</dbReference>
<dbReference type="AlphaFoldDB" id="W6XSA6"/>
<reference evidence="2 3" key="1">
    <citation type="journal article" date="2013" name="PLoS Genet.">
        <title>Comparative genome structure, secondary metabolite, and effector coding capacity across Cochliobolus pathogens.</title>
        <authorList>
            <person name="Condon B.J."/>
            <person name="Leng Y."/>
            <person name="Wu D."/>
            <person name="Bushley K.E."/>
            <person name="Ohm R.A."/>
            <person name="Otillar R."/>
            <person name="Martin J."/>
            <person name="Schackwitz W."/>
            <person name="Grimwood J."/>
            <person name="MohdZainudin N."/>
            <person name="Xue C."/>
            <person name="Wang R."/>
            <person name="Manning V.A."/>
            <person name="Dhillon B."/>
            <person name="Tu Z.J."/>
            <person name="Steffenson B.J."/>
            <person name="Salamov A."/>
            <person name="Sun H."/>
            <person name="Lowry S."/>
            <person name="LaButti K."/>
            <person name="Han J."/>
            <person name="Copeland A."/>
            <person name="Lindquist E."/>
            <person name="Barry K."/>
            <person name="Schmutz J."/>
            <person name="Baker S.E."/>
            <person name="Ciuffetti L.M."/>
            <person name="Grigoriev I.V."/>
            <person name="Zhong S."/>
            <person name="Turgeon B.G."/>
        </authorList>
    </citation>
    <scope>NUCLEOTIDE SEQUENCE [LARGE SCALE GENOMIC DNA]</scope>
    <source>
        <strain evidence="2 3">26-R-13</strain>
    </source>
</reference>
<evidence type="ECO:0000313" key="3">
    <source>
        <dbReference type="Proteomes" id="UP000053841"/>
    </source>
</evidence>